<comment type="similarity">
    <text evidence="1">Belongs to the TUB family.</text>
</comment>
<dbReference type="PRINTS" id="PR01573">
    <property type="entry name" value="SUPERTUBBY"/>
</dbReference>
<reference evidence="5 6" key="1">
    <citation type="journal article" date="2011" name="Proc. Natl. Acad. Sci. U.S.A.">
        <title>Niche of harmful alga Aureococcus anophagefferens revealed through ecogenomics.</title>
        <authorList>
            <person name="Gobler C.J."/>
            <person name="Berry D.L."/>
            <person name="Dyhrman S.T."/>
            <person name="Wilhelm S.W."/>
            <person name="Salamov A."/>
            <person name="Lobanov A.V."/>
            <person name="Zhang Y."/>
            <person name="Collier J.L."/>
            <person name="Wurch L.L."/>
            <person name="Kustka A.B."/>
            <person name="Dill B.D."/>
            <person name="Shah M."/>
            <person name="VerBerkmoes N.C."/>
            <person name="Kuo A."/>
            <person name="Terry A."/>
            <person name="Pangilinan J."/>
            <person name="Lindquist E.A."/>
            <person name="Lucas S."/>
            <person name="Paulsen I.T."/>
            <person name="Hattenrath-Lehmann T.K."/>
            <person name="Talmage S.C."/>
            <person name="Walker E.A."/>
            <person name="Koch F."/>
            <person name="Burson A.M."/>
            <person name="Marcoval M.A."/>
            <person name="Tang Y.Z."/>
            <person name="Lecleir G.R."/>
            <person name="Coyne K.J."/>
            <person name="Berg G.M."/>
            <person name="Bertrand E.M."/>
            <person name="Saito M.A."/>
            <person name="Gladyshev V.N."/>
            <person name="Grigoriev I.V."/>
        </authorList>
    </citation>
    <scope>NUCLEOTIDE SEQUENCE [LARGE SCALE GENOMIC DNA]</scope>
    <source>
        <strain evidence="6">CCMP 1984</strain>
    </source>
</reference>
<protein>
    <recommendedName>
        <fullName evidence="4">Tubby C-terminal domain-containing protein</fullName>
    </recommendedName>
</protein>
<evidence type="ECO:0000313" key="5">
    <source>
        <dbReference type="EMBL" id="EGB05130.1"/>
    </source>
</evidence>
<dbReference type="AlphaFoldDB" id="F0YIF3"/>
<feature type="region of interest" description="Disordered" evidence="2">
    <location>
        <begin position="657"/>
        <end position="682"/>
    </location>
</feature>
<dbReference type="PANTHER" id="PTHR16517:SF7">
    <property type="entry name" value="PROTEIN KING TUBBY"/>
    <property type="match status" value="1"/>
</dbReference>
<dbReference type="OrthoDB" id="6150660at2759"/>
<feature type="signal peptide" evidence="3">
    <location>
        <begin position="1"/>
        <end position="16"/>
    </location>
</feature>
<dbReference type="InterPro" id="IPR029044">
    <property type="entry name" value="Nucleotide-diphossugar_trans"/>
</dbReference>
<dbReference type="InParanoid" id="F0YIF3"/>
<dbReference type="KEGG" id="aaf:AURANDRAFT_66686"/>
<dbReference type="Proteomes" id="UP000002729">
    <property type="component" value="Unassembled WGS sequence"/>
</dbReference>
<dbReference type="GeneID" id="20225903"/>
<dbReference type="Pfam" id="PF04488">
    <property type="entry name" value="Gly_transf_sug"/>
    <property type="match status" value="1"/>
</dbReference>
<evidence type="ECO:0000313" key="6">
    <source>
        <dbReference type="Proteomes" id="UP000002729"/>
    </source>
</evidence>
<feature type="region of interest" description="Disordered" evidence="2">
    <location>
        <begin position="464"/>
        <end position="540"/>
    </location>
</feature>
<dbReference type="Gene3D" id="3.90.550.20">
    <property type="match status" value="1"/>
</dbReference>
<keyword evidence="6" id="KW-1185">Reference proteome</keyword>
<evidence type="ECO:0000256" key="2">
    <source>
        <dbReference type="SAM" id="MobiDB-lite"/>
    </source>
</evidence>
<dbReference type="InterPro" id="IPR025659">
    <property type="entry name" value="Tubby-like_C"/>
</dbReference>
<dbReference type="Pfam" id="PF01167">
    <property type="entry name" value="Tub"/>
    <property type="match status" value="1"/>
</dbReference>
<name>F0YIF3_AURAN</name>
<sequence length="875" mass="96203">MMTARWLLWLPLATAASPVPDPEVGAIVDQVARQFAEANGRGFEGWEPKLLKEAARNYHAKITPMAMPWPVDQDTAETFVPPEGVEPRVPNIAHWAWRSGDADWTMALSVVMARVVQRAETLYLHTGPLGDGDWSYTSPRTAAGAEALKCIRAAGATEYAHDADPTPDPSGRHPWAEVMHHKPGHDFSKQTFAHVSDVMRLYTILKHGGIYLDRDAQGRTRVIQRDAFLHKRVDHYRWKYDAVLGLEMQNFERDHAANFGCIMAAPNASYFRYFWDGAGDPSYVDLSYRVTWGGWAHDSCRKSYALAIKRPDLVHMEARLLQYPFPGHGPARGNQVTDELLALTEKAEVCHMSGFMWHGGRTQQLTMKPSIWGRVMWPNVLRAAAAAPRLDADLLGCVSWLGEKLVIFSVPSACLIVPVVMHVSLSMNQSSVSLKAPLSSFCFSRMSRCSVSKRMSLFGLCSRSPPPRDGAAAEETKDVGDAGGVGDRLDGALDRSLALRRGEAHRGRKGEHGRREPPPDAAGAEPHRVADGRPTTGRDAMKPSVFEARSIPFVLRKLHAFVLAPAPSGGGVVVRCFIERNRSGRHALFPLYKLYADHEDGTGRLLVAARKLPGNGTSHYAFSTSPADLYKARGNRSRHYLGKLRANGATSEYTLFSAGDKPPAGAAGAGARPPRGDPPGDARCEMAAVAFSSKRSAPTNPRRMEVAVPQTRWRPRNADDGPRHDDDLDDGVVAVASFRPARDQDSLCHTLNLAQGQGAQNVLHADRIAVLHMRESKYDPLSSCLVDFKARANMASVKNFQLVKSSPVEDHMKKEYFAPGGEGARENPNPDAAQPIILQMGKVGKNCFNMDYQFPMSMLQAFATCIARFDTRVAT</sequence>
<dbReference type="InterPro" id="IPR000007">
    <property type="entry name" value="Tubby_C"/>
</dbReference>
<dbReference type="EMBL" id="GL833144">
    <property type="protein sequence ID" value="EGB05130.1"/>
    <property type="molecule type" value="Genomic_DNA"/>
</dbReference>
<evidence type="ECO:0000259" key="4">
    <source>
        <dbReference type="Pfam" id="PF01167"/>
    </source>
</evidence>
<feature type="compositionally biased region" description="Low complexity" evidence="2">
    <location>
        <begin position="658"/>
        <end position="673"/>
    </location>
</feature>
<feature type="chain" id="PRO_5003263055" description="Tubby C-terminal domain-containing protein" evidence="3">
    <location>
        <begin position="17"/>
        <end position="875"/>
    </location>
</feature>
<proteinExistence type="inferred from homology"/>
<organism evidence="6">
    <name type="scientific">Aureococcus anophagefferens</name>
    <name type="common">Harmful bloom alga</name>
    <dbReference type="NCBI Taxonomy" id="44056"/>
    <lineage>
        <taxon>Eukaryota</taxon>
        <taxon>Sar</taxon>
        <taxon>Stramenopiles</taxon>
        <taxon>Ochrophyta</taxon>
        <taxon>Pelagophyceae</taxon>
        <taxon>Pelagomonadales</taxon>
        <taxon>Pelagomonadaceae</taxon>
        <taxon>Aureococcus</taxon>
    </lineage>
</organism>
<feature type="domain" description="Tubby C-terminal" evidence="4">
    <location>
        <begin position="565"/>
        <end position="871"/>
    </location>
</feature>
<keyword evidence="3" id="KW-0732">Signal</keyword>
<evidence type="ECO:0000256" key="3">
    <source>
        <dbReference type="SAM" id="SignalP"/>
    </source>
</evidence>
<dbReference type="Gene3D" id="3.20.90.10">
    <property type="entry name" value="Tubby Protein, Chain A"/>
    <property type="match status" value="1"/>
</dbReference>
<accession>F0YIF3</accession>
<dbReference type="PANTHER" id="PTHR16517">
    <property type="entry name" value="TUBBY-RELATED"/>
    <property type="match status" value="1"/>
</dbReference>
<evidence type="ECO:0000256" key="1">
    <source>
        <dbReference type="ARBA" id="ARBA00007129"/>
    </source>
</evidence>
<dbReference type="RefSeq" id="XP_009040256.1">
    <property type="nucleotide sequence ID" value="XM_009042008.1"/>
</dbReference>
<dbReference type="eggNOG" id="KOG2502">
    <property type="taxonomic scope" value="Eukaryota"/>
</dbReference>
<dbReference type="SUPFAM" id="SSF53448">
    <property type="entry name" value="Nucleotide-diphospho-sugar transferases"/>
    <property type="match status" value="1"/>
</dbReference>
<gene>
    <name evidence="5" type="ORF">AURANDRAFT_66686</name>
</gene>
<dbReference type="SUPFAM" id="SSF54518">
    <property type="entry name" value="Tubby C-terminal domain-like"/>
    <property type="match status" value="1"/>
</dbReference>
<dbReference type="InterPro" id="IPR007577">
    <property type="entry name" value="GlycoTrfase_DXD_sugar-bd_CS"/>
</dbReference>